<keyword evidence="1" id="KW-0732">Signal</keyword>
<protein>
    <submittedName>
        <fullName evidence="2">Uncharacterized protein</fullName>
    </submittedName>
</protein>
<evidence type="ECO:0000256" key="1">
    <source>
        <dbReference type="SAM" id="SignalP"/>
    </source>
</evidence>
<name>A0A1H6W5W5_9RHOB</name>
<gene>
    <name evidence="2" type="ORF">SAMN05444007_103286</name>
</gene>
<evidence type="ECO:0000313" key="2">
    <source>
        <dbReference type="EMBL" id="SEJ08220.1"/>
    </source>
</evidence>
<proteinExistence type="predicted"/>
<dbReference type="RefSeq" id="WP_092363805.1">
    <property type="nucleotide sequence ID" value="NZ_BMGV01000003.1"/>
</dbReference>
<dbReference type="Proteomes" id="UP000199379">
    <property type="component" value="Unassembled WGS sequence"/>
</dbReference>
<dbReference type="EMBL" id="FNYD01000003">
    <property type="protein sequence ID" value="SEJ08220.1"/>
    <property type="molecule type" value="Genomic_DNA"/>
</dbReference>
<dbReference type="AlphaFoldDB" id="A0A1H6W5W5"/>
<accession>A0A1H6W5W5</accession>
<dbReference type="OrthoDB" id="7864986at2"/>
<feature type="signal peptide" evidence="1">
    <location>
        <begin position="1"/>
        <end position="21"/>
    </location>
</feature>
<organism evidence="2 3">
    <name type="scientific">Cribrihabitans marinus</name>
    <dbReference type="NCBI Taxonomy" id="1227549"/>
    <lineage>
        <taxon>Bacteria</taxon>
        <taxon>Pseudomonadati</taxon>
        <taxon>Pseudomonadota</taxon>
        <taxon>Alphaproteobacteria</taxon>
        <taxon>Rhodobacterales</taxon>
        <taxon>Paracoccaceae</taxon>
        <taxon>Cribrihabitans</taxon>
    </lineage>
</organism>
<reference evidence="2 3" key="1">
    <citation type="submission" date="2016-10" db="EMBL/GenBank/DDBJ databases">
        <authorList>
            <person name="de Groot N.N."/>
        </authorList>
    </citation>
    <scope>NUCLEOTIDE SEQUENCE [LARGE SCALE GENOMIC DNA]</scope>
    <source>
        <strain evidence="2 3">DSM 29340</strain>
    </source>
</reference>
<feature type="chain" id="PRO_5011651193" evidence="1">
    <location>
        <begin position="22"/>
        <end position="163"/>
    </location>
</feature>
<keyword evidence="3" id="KW-1185">Reference proteome</keyword>
<dbReference type="STRING" id="1227549.SAMN05444007_103286"/>
<sequence>MKRLMYTTALLCGTALAGAAAAETMVKEIEVEADLSTIENFEASKVWSTLPSDLESNIAERLSDRLGDEGAKIGIDIDEVSLANGFEQASGIANSQLKGTIIIEMPVAGQDMTYDLTVNAEQAKLQYPDGTEETDLTVGSEVFYNAMIDAFADNVASKFKEDM</sequence>
<evidence type="ECO:0000313" key="3">
    <source>
        <dbReference type="Proteomes" id="UP000199379"/>
    </source>
</evidence>